<reference evidence="1" key="1">
    <citation type="submission" date="2023-05" db="EMBL/GenBank/DDBJ databases">
        <authorList>
            <person name="Stuckert A."/>
        </authorList>
    </citation>
    <scope>NUCLEOTIDE SEQUENCE</scope>
</reference>
<organism evidence="1 2">
    <name type="scientific">Staurois parvus</name>
    <dbReference type="NCBI Taxonomy" id="386267"/>
    <lineage>
        <taxon>Eukaryota</taxon>
        <taxon>Metazoa</taxon>
        <taxon>Chordata</taxon>
        <taxon>Craniata</taxon>
        <taxon>Vertebrata</taxon>
        <taxon>Euteleostomi</taxon>
        <taxon>Amphibia</taxon>
        <taxon>Batrachia</taxon>
        <taxon>Anura</taxon>
        <taxon>Neobatrachia</taxon>
        <taxon>Ranoidea</taxon>
        <taxon>Ranidae</taxon>
        <taxon>Staurois</taxon>
    </lineage>
</organism>
<gene>
    <name evidence="1" type="ORF">SPARVUS_LOCUS10401981</name>
</gene>
<keyword evidence="2" id="KW-1185">Reference proteome</keyword>
<name>A0ABN9ET69_9NEOB</name>
<proteinExistence type="predicted"/>
<comment type="caution">
    <text evidence="1">The sequence shown here is derived from an EMBL/GenBank/DDBJ whole genome shotgun (WGS) entry which is preliminary data.</text>
</comment>
<sequence length="94" mass="11019">MLWQSRGQTSAVWSHMWRWRQQQWEAILHPMTKWNPTSCVRRPESGTCPESCDGDFSSNGRPYTGTHDTLWTYGSSMRRRYGGHGRVAKQEDED</sequence>
<protein>
    <submittedName>
        <fullName evidence="1">Uncharacterized protein</fullName>
    </submittedName>
</protein>
<dbReference type="Proteomes" id="UP001162483">
    <property type="component" value="Unassembled WGS sequence"/>
</dbReference>
<accession>A0ABN9ET69</accession>
<evidence type="ECO:0000313" key="2">
    <source>
        <dbReference type="Proteomes" id="UP001162483"/>
    </source>
</evidence>
<dbReference type="EMBL" id="CATNWA010015769">
    <property type="protein sequence ID" value="CAI9586636.1"/>
    <property type="molecule type" value="Genomic_DNA"/>
</dbReference>
<evidence type="ECO:0000313" key="1">
    <source>
        <dbReference type="EMBL" id="CAI9586636.1"/>
    </source>
</evidence>